<organism evidence="1 2">
    <name type="scientific">Tritrichomonas foetus</name>
    <dbReference type="NCBI Taxonomy" id="1144522"/>
    <lineage>
        <taxon>Eukaryota</taxon>
        <taxon>Metamonada</taxon>
        <taxon>Parabasalia</taxon>
        <taxon>Tritrichomonadida</taxon>
        <taxon>Tritrichomonadidae</taxon>
        <taxon>Tritrichomonas</taxon>
    </lineage>
</organism>
<gene>
    <name evidence="1" type="ORF">TRFO_27316</name>
</gene>
<accession>A0A1J4K0Q3</accession>
<dbReference type="RefSeq" id="XP_068358145.1">
    <property type="nucleotide sequence ID" value="XM_068505470.1"/>
</dbReference>
<evidence type="ECO:0000313" key="1">
    <source>
        <dbReference type="EMBL" id="OHT05009.1"/>
    </source>
</evidence>
<protein>
    <submittedName>
        <fullName evidence="1">Uncharacterized protein</fullName>
    </submittedName>
</protein>
<dbReference type="InterPro" id="IPR016024">
    <property type="entry name" value="ARM-type_fold"/>
</dbReference>
<proteinExistence type="predicted"/>
<evidence type="ECO:0000313" key="2">
    <source>
        <dbReference type="Proteomes" id="UP000179807"/>
    </source>
</evidence>
<sequence>MISLRRLLASQPPPSNEIYESWPSDKVQVFESDFIPSNLTTLEHISRAIKSRRQPLIIWALSNFAKAATNDKKCLQLLPNVLSFLNKRNIYYEYATCVCLMSLSKNLGKTVAAPLLSTIQNRLLENPAIEYIQILKILIPYLTPETIDCCIIPMITRFFDKADEFHFAGAELIISLPLEALHITTDIFLKFLNSRVVIDNYLIQLIKSASQAFSADWCGKILPAQLLQYANNNPALRCGILKTALSLSDIFQSKLFYSYITSAFSWAQYSDDVAIILVLKADEIVTPKTVELFPKMKELLHRISQSKDPRIRVHLPKIISCNPSVFLGNDMELQPVFTSLATDKIPEIRLAFLDSFLALFNLSKNQMSRETLFSLFIPFFDDQTPLIRDRLCSSIIYSTLGAQRLYTIMPHFISFSASIERWRSFSEILKTFLSWSNEIIRTFWGQMAPVVNQAAEKWPYALAQSIQSFYNRVSIIIDIDSMKILEDIVITSYAKSDNYRLRELFPRIAGSFCFQTQKMYIVMSMWTKIVELSKNDIISIKSKIIPQLIKFRQYFIANSKPALEKEVISLYMDLGKEENVYLKGIWQENWKVFNVQMRSTEFEVRPVEQSRSLYITKKDLPGPMKSAVVIPSASETVKASSTQTPGALSLQCHKLRTSRVVFSGQTRGKPLFRKTTGDSKLPSINFPT</sequence>
<dbReference type="Gene3D" id="1.25.10.10">
    <property type="entry name" value="Leucine-rich Repeat Variant"/>
    <property type="match status" value="1"/>
</dbReference>
<comment type="caution">
    <text evidence="1">The sequence shown here is derived from an EMBL/GenBank/DDBJ whole genome shotgun (WGS) entry which is preliminary data.</text>
</comment>
<reference evidence="1" key="1">
    <citation type="submission" date="2016-10" db="EMBL/GenBank/DDBJ databases">
        <authorList>
            <person name="Benchimol M."/>
            <person name="Almeida L.G."/>
            <person name="Vasconcelos A.T."/>
            <person name="Perreira-Neves A."/>
            <person name="Rosa I.A."/>
            <person name="Tasca T."/>
            <person name="Bogo M.R."/>
            <person name="de Souza W."/>
        </authorList>
    </citation>
    <scope>NUCLEOTIDE SEQUENCE [LARGE SCALE GENOMIC DNA]</scope>
    <source>
        <strain evidence="1">K</strain>
    </source>
</reference>
<dbReference type="GeneID" id="94840174"/>
<keyword evidence="2" id="KW-1185">Reference proteome</keyword>
<name>A0A1J4K0Q3_9EUKA</name>
<dbReference type="SUPFAM" id="SSF48371">
    <property type="entry name" value="ARM repeat"/>
    <property type="match status" value="1"/>
</dbReference>
<dbReference type="EMBL" id="MLAK01000772">
    <property type="protein sequence ID" value="OHT05009.1"/>
    <property type="molecule type" value="Genomic_DNA"/>
</dbReference>
<dbReference type="InterPro" id="IPR011989">
    <property type="entry name" value="ARM-like"/>
</dbReference>
<dbReference type="AlphaFoldDB" id="A0A1J4K0Q3"/>
<dbReference type="VEuPathDB" id="TrichDB:TRFO_27316"/>
<dbReference type="Proteomes" id="UP000179807">
    <property type="component" value="Unassembled WGS sequence"/>
</dbReference>